<keyword evidence="2 12" id="KW-0479">Metal-binding</keyword>
<dbReference type="InterPro" id="IPR002328">
    <property type="entry name" value="ADH_Zn_CS"/>
</dbReference>
<dbReference type="PROSITE" id="PS00059">
    <property type="entry name" value="ADH_ZINC"/>
    <property type="match status" value="1"/>
</dbReference>
<dbReference type="Pfam" id="PF08240">
    <property type="entry name" value="ADH_N"/>
    <property type="match status" value="1"/>
</dbReference>
<dbReference type="PANTHER" id="PTHR43401:SF2">
    <property type="entry name" value="L-THREONINE 3-DEHYDROGENASE"/>
    <property type="match status" value="1"/>
</dbReference>
<dbReference type="InterPro" id="IPR011032">
    <property type="entry name" value="GroES-like_sf"/>
</dbReference>
<protein>
    <recommendedName>
        <fullName evidence="9">2-deoxy-scyllo-inosamine dehydrogenase</fullName>
        <ecNumber evidence="8">1.1.1.329</ecNumber>
    </recommendedName>
</protein>
<dbReference type="InterPro" id="IPR036291">
    <property type="entry name" value="NAD(P)-bd_dom_sf"/>
</dbReference>
<evidence type="ECO:0000256" key="4">
    <source>
        <dbReference type="ARBA" id="ARBA00023002"/>
    </source>
</evidence>
<dbReference type="EC" id="1.1.1.329" evidence="8"/>
<dbReference type="RefSeq" id="WP_198547434.1">
    <property type="nucleotide sequence ID" value="NZ_LOHS01000108.1"/>
</dbReference>
<dbReference type="STRING" id="1716141.STSP_51910"/>
<dbReference type="PATRIC" id="fig|1716141.3.peg.5458"/>
<keyword evidence="4 14" id="KW-0560">Oxidoreductase</keyword>
<evidence type="ECO:0000256" key="11">
    <source>
        <dbReference type="ARBA" id="ARBA00049085"/>
    </source>
</evidence>
<dbReference type="GO" id="GO:0008270">
    <property type="term" value="F:zinc ion binding"/>
    <property type="evidence" value="ECO:0007669"/>
    <property type="project" value="InterPro"/>
</dbReference>
<dbReference type="GO" id="GO:0016491">
    <property type="term" value="F:oxidoreductase activity"/>
    <property type="evidence" value="ECO:0007669"/>
    <property type="project" value="UniProtKB-KW"/>
</dbReference>
<evidence type="ECO:0000256" key="7">
    <source>
        <dbReference type="ARBA" id="ARBA00038004"/>
    </source>
</evidence>
<evidence type="ECO:0000256" key="8">
    <source>
        <dbReference type="ARBA" id="ARBA00039102"/>
    </source>
</evidence>
<organism evidence="14 15">
    <name type="scientific">Streptomyces jeddahensis</name>
    <dbReference type="NCBI Taxonomy" id="1716141"/>
    <lineage>
        <taxon>Bacteria</taxon>
        <taxon>Bacillati</taxon>
        <taxon>Actinomycetota</taxon>
        <taxon>Actinomycetes</taxon>
        <taxon>Kitasatosporales</taxon>
        <taxon>Streptomycetaceae</taxon>
        <taxon>Streptomyces</taxon>
    </lineage>
</organism>
<evidence type="ECO:0000256" key="1">
    <source>
        <dbReference type="ARBA" id="ARBA00001947"/>
    </source>
</evidence>
<keyword evidence="3 12" id="KW-0862">Zinc</keyword>
<dbReference type="InterPro" id="IPR013149">
    <property type="entry name" value="ADH-like_C"/>
</dbReference>
<dbReference type="AlphaFoldDB" id="A0A177HMS9"/>
<evidence type="ECO:0000313" key="15">
    <source>
        <dbReference type="Proteomes" id="UP000077381"/>
    </source>
</evidence>
<proteinExistence type="inferred from homology"/>
<evidence type="ECO:0000313" key="14">
    <source>
        <dbReference type="EMBL" id="OAH11518.1"/>
    </source>
</evidence>
<accession>A0A177HMS9</accession>
<dbReference type="SMART" id="SM00829">
    <property type="entry name" value="PKS_ER"/>
    <property type="match status" value="1"/>
</dbReference>
<dbReference type="EMBL" id="LOHS01000108">
    <property type="protein sequence ID" value="OAH11518.1"/>
    <property type="molecule type" value="Genomic_DNA"/>
</dbReference>
<dbReference type="InterPro" id="IPR013154">
    <property type="entry name" value="ADH-like_N"/>
</dbReference>
<sequence length="386" mass="40341">MRALVVNGEWSPRDSYQLTPEEAAGHWARDARQVWRHPRWCLGEVPDPVLQSDEDVIIRVRAAGIAVSTLRMAMTDELGYVVLPYRMGMPLVPGHEFAGEVVAVGRSVRSVKVGDAVAAETLRACGRCSACRRGRPNACLDGEFVGFNSNGGLADYAVVPEMHARSLEPLRGRLDEQSIYEMGALCEPAAVAYLALFKADRHLAPGADVAIFGCGPLGLAAVALARGAGANLVVATEPAADRGAIASRVGADRVLRGELGRELADELRDATGGRGFDVVVDATGAAAEVLPEAERIVAVGGHVVHLGVGGPAAPIHPIVTMVNGTTHSFSMGHLGGFDPVIALQAAGRIDLTPIVTARYPITSGLEALAHAATRHSAKTLVTAGAD</sequence>
<comment type="cofactor">
    <cofactor evidence="1 12">
        <name>Zn(2+)</name>
        <dbReference type="ChEBI" id="CHEBI:29105"/>
    </cofactor>
</comment>
<dbReference type="InterPro" id="IPR020843">
    <property type="entry name" value="ER"/>
</dbReference>
<dbReference type="SUPFAM" id="SSF51735">
    <property type="entry name" value="NAD(P)-binding Rossmann-fold domains"/>
    <property type="match status" value="1"/>
</dbReference>
<evidence type="ECO:0000256" key="6">
    <source>
        <dbReference type="ARBA" id="ARBA00037908"/>
    </source>
</evidence>
<reference evidence="14 15" key="1">
    <citation type="submission" date="2015-12" db="EMBL/GenBank/DDBJ databases">
        <title>Genome sequence of Streptomyces sp. G25.</title>
        <authorList>
            <person name="Poehlein A."/>
            <person name="Roettig A."/>
            <person name="Hiessl S."/>
            <person name="Hauschild P."/>
            <person name="Schauer J."/>
            <person name="Madkour M.H."/>
            <person name="Al-Ansari A.M."/>
            <person name="Almakishah N.H."/>
            <person name="Steinbuechel A."/>
            <person name="Daniel R."/>
        </authorList>
    </citation>
    <scope>NUCLEOTIDE SEQUENCE [LARGE SCALE GENOMIC DNA]</scope>
    <source>
        <strain evidence="15">G25(2015)</strain>
    </source>
</reference>
<evidence type="ECO:0000259" key="13">
    <source>
        <dbReference type="SMART" id="SM00829"/>
    </source>
</evidence>
<evidence type="ECO:0000256" key="9">
    <source>
        <dbReference type="ARBA" id="ARBA00039387"/>
    </source>
</evidence>
<dbReference type="Gene3D" id="3.90.180.10">
    <property type="entry name" value="Medium-chain alcohol dehydrogenases, catalytic domain"/>
    <property type="match status" value="1"/>
</dbReference>
<comment type="catalytic activity">
    <reaction evidence="10">
        <text>2-deoxy-scyllo-inosamine + NAD(+) = 3-amino-2,3-dideoxy-scyllo-inosose + NADH + H(+)</text>
        <dbReference type="Rhea" id="RHEA:33883"/>
        <dbReference type="ChEBI" id="CHEBI:15378"/>
        <dbReference type="ChEBI" id="CHEBI:57540"/>
        <dbReference type="ChEBI" id="CHEBI:57945"/>
        <dbReference type="ChEBI" id="CHEBI:65002"/>
        <dbReference type="ChEBI" id="CHEBI:65003"/>
        <dbReference type="EC" id="1.1.1.329"/>
    </reaction>
</comment>
<name>A0A177HMS9_9ACTN</name>
<comment type="catalytic activity">
    <reaction evidence="11">
        <text>2-deoxy-scyllo-inosamine + NADP(+) = 3-amino-2,3-dideoxy-scyllo-inosose + NADPH + H(+)</text>
        <dbReference type="Rhea" id="RHEA:33879"/>
        <dbReference type="ChEBI" id="CHEBI:15378"/>
        <dbReference type="ChEBI" id="CHEBI:57783"/>
        <dbReference type="ChEBI" id="CHEBI:58349"/>
        <dbReference type="ChEBI" id="CHEBI:65002"/>
        <dbReference type="ChEBI" id="CHEBI:65003"/>
        <dbReference type="EC" id="1.1.1.329"/>
    </reaction>
</comment>
<evidence type="ECO:0000256" key="5">
    <source>
        <dbReference type="ARBA" id="ARBA00037678"/>
    </source>
</evidence>
<dbReference type="Proteomes" id="UP000077381">
    <property type="component" value="Unassembled WGS sequence"/>
</dbReference>
<dbReference type="SUPFAM" id="SSF50129">
    <property type="entry name" value="GroES-like"/>
    <property type="match status" value="1"/>
</dbReference>
<gene>
    <name evidence="14" type="primary">yjmD_2</name>
    <name evidence="14" type="ORF">STSP_51910</name>
</gene>
<comment type="similarity">
    <text evidence="7">Belongs to the zinc-containing alcohol dehydrogenase family. DOIA dehydrogenase subfamily.</text>
</comment>
<dbReference type="NCBIfam" id="NF041097">
    <property type="entry name" value="keto_inos_dh_IolM"/>
    <property type="match status" value="1"/>
</dbReference>
<comment type="function">
    <text evidence="5">Catalyzes the oxidation of 2-deoxy-scyllo-inosamine (DOIA) with NAD(+) or NADP(+), forming 3-amino-2,3-dideoxy-scyllo-inosose (amino-DOI).</text>
</comment>
<evidence type="ECO:0000256" key="12">
    <source>
        <dbReference type="RuleBase" id="RU361277"/>
    </source>
</evidence>
<dbReference type="InterPro" id="IPR053539">
    <property type="entry name" value="Scyllo-inosose_DH"/>
</dbReference>
<keyword evidence="15" id="KW-1185">Reference proteome</keyword>
<dbReference type="Gene3D" id="3.40.50.720">
    <property type="entry name" value="NAD(P)-binding Rossmann-like Domain"/>
    <property type="match status" value="1"/>
</dbReference>
<comment type="caution">
    <text evidence="14">The sequence shown here is derived from an EMBL/GenBank/DDBJ whole genome shotgun (WGS) entry which is preliminary data.</text>
</comment>
<dbReference type="Pfam" id="PF00107">
    <property type="entry name" value="ADH_zinc_N"/>
    <property type="match status" value="1"/>
</dbReference>
<evidence type="ECO:0000256" key="2">
    <source>
        <dbReference type="ARBA" id="ARBA00022723"/>
    </source>
</evidence>
<dbReference type="InterPro" id="IPR050129">
    <property type="entry name" value="Zn_alcohol_dh"/>
</dbReference>
<evidence type="ECO:0000256" key="3">
    <source>
        <dbReference type="ARBA" id="ARBA00022833"/>
    </source>
</evidence>
<evidence type="ECO:0000256" key="10">
    <source>
        <dbReference type="ARBA" id="ARBA00048685"/>
    </source>
</evidence>
<comment type="pathway">
    <text evidence="6">Metabolic intermediate biosynthesis; 2-deoxystreptamine biosynthesis; 2-deoxystreptamine from D-glucose 6-phosphate: step 3/4.</text>
</comment>
<dbReference type="PANTHER" id="PTHR43401">
    <property type="entry name" value="L-THREONINE 3-DEHYDROGENASE"/>
    <property type="match status" value="1"/>
</dbReference>
<feature type="domain" description="Enoyl reductase (ER)" evidence="13">
    <location>
        <begin position="33"/>
        <end position="381"/>
    </location>
</feature>